<dbReference type="InterPro" id="IPR049722">
    <property type="entry name" value="Prli42-like"/>
</dbReference>
<evidence type="ECO:0000256" key="1">
    <source>
        <dbReference type="SAM" id="Phobius"/>
    </source>
</evidence>
<keyword evidence="3" id="KW-1185">Reference proteome</keyword>
<evidence type="ECO:0000313" key="2">
    <source>
        <dbReference type="EMBL" id="MBM7657882.1"/>
    </source>
</evidence>
<sequence length="33" mass="3404">MPKKIFKAVIYLMIVALVLSTIGGLIAALAGMG</sequence>
<dbReference type="RefSeq" id="WP_205006194.1">
    <property type="nucleotide sequence ID" value="NZ_CBCRXA010000009.1"/>
</dbReference>
<keyword evidence="1" id="KW-0812">Transmembrane</keyword>
<dbReference type="Proteomes" id="UP000823201">
    <property type="component" value="Unassembled WGS sequence"/>
</dbReference>
<accession>A0ABS2QA78</accession>
<organism evidence="2 3">
    <name type="scientific">Sporolactobacillus spathodeae</name>
    <dbReference type="NCBI Taxonomy" id="1465502"/>
    <lineage>
        <taxon>Bacteria</taxon>
        <taxon>Bacillati</taxon>
        <taxon>Bacillota</taxon>
        <taxon>Bacilli</taxon>
        <taxon>Bacillales</taxon>
        <taxon>Sporolactobacillaceae</taxon>
        <taxon>Sporolactobacillus</taxon>
    </lineage>
</organism>
<gene>
    <name evidence="2" type="ORF">JOC27_001332</name>
</gene>
<reference evidence="2 3" key="1">
    <citation type="submission" date="2021-01" db="EMBL/GenBank/DDBJ databases">
        <title>Genomic Encyclopedia of Type Strains, Phase IV (KMG-IV): sequencing the most valuable type-strain genomes for metagenomic binning, comparative biology and taxonomic classification.</title>
        <authorList>
            <person name="Goeker M."/>
        </authorList>
    </citation>
    <scope>NUCLEOTIDE SEQUENCE [LARGE SCALE GENOMIC DNA]</scope>
    <source>
        <strain evidence="2 3">DSM 100968</strain>
    </source>
</reference>
<comment type="caution">
    <text evidence="2">The sequence shown here is derived from an EMBL/GenBank/DDBJ whole genome shotgun (WGS) entry which is preliminary data.</text>
</comment>
<feature type="transmembrane region" description="Helical" evidence="1">
    <location>
        <begin position="9"/>
        <end position="30"/>
    </location>
</feature>
<keyword evidence="1" id="KW-1133">Transmembrane helix</keyword>
<keyword evidence="1" id="KW-0472">Membrane</keyword>
<proteinExistence type="predicted"/>
<protein>
    <recommendedName>
        <fullName evidence="4">DUF4044 domain-containing protein</fullName>
    </recommendedName>
</protein>
<evidence type="ECO:0008006" key="4">
    <source>
        <dbReference type="Google" id="ProtNLM"/>
    </source>
</evidence>
<evidence type="ECO:0000313" key="3">
    <source>
        <dbReference type="Proteomes" id="UP000823201"/>
    </source>
</evidence>
<dbReference type="NCBIfam" id="NF033880">
    <property type="entry name" value="Prli42"/>
    <property type="match status" value="1"/>
</dbReference>
<dbReference type="EMBL" id="JAFBEV010000009">
    <property type="protein sequence ID" value="MBM7657882.1"/>
    <property type="molecule type" value="Genomic_DNA"/>
</dbReference>
<name>A0ABS2QA78_9BACL</name>